<dbReference type="SUPFAM" id="SSF53335">
    <property type="entry name" value="S-adenosyl-L-methionine-dependent methyltransferases"/>
    <property type="match status" value="1"/>
</dbReference>
<evidence type="ECO:0000256" key="2">
    <source>
        <dbReference type="SAM" id="MobiDB-lite"/>
    </source>
</evidence>
<organism evidence="3 4">
    <name type="scientific">Phytoactinopolyspora alkaliphila</name>
    <dbReference type="NCBI Taxonomy" id="1783498"/>
    <lineage>
        <taxon>Bacteria</taxon>
        <taxon>Bacillati</taxon>
        <taxon>Actinomycetota</taxon>
        <taxon>Actinomycetes</taxon>
        <taxon>Jiangellales</taxon>
        <taxon>Jiangellaceae</taxon>
        <taxon>Phytoactinopolyspora</taxon>
    </lineage>
</organism>
<keyword evidence="4" id="KW-1185">Reference proteome</keyword>
<name>A0A6N9YFP1_9ACTN</name>
<reference evidence="3 4" key="1">
    <citation type="submission" date="2020-02" db="EMBL/GenBank/DDBJ databases">
        <authorList>
            <person name="Li X.-J."/>
            <person name="Feng X.-M."/>
        </authorList>
    </citation>
    <scope>NUCLEOTIDE SEQUENCE [LARGE SCALE GENOMIC DNA]</scope>
    <source>
        <strain evidence="3 4">CGMCC 4.7225</strain>
    </source>
</reference>
<dbReference type="NCBIfam" id="NF037959">
    <property type="entry name" value="MFS_SpdSyn"/>
    <property type="match status" value="1"/>
</dbReference>
<dbReference type="GO" id="GO:0006596">
    <property type="term" value="P:polyamine biosynthetic process"/>
    <property type="evidence" value="ECO:0007669"/>
    <property type="project" value="UniProtKB-KW"/>
</dbReference>
<dbReference type="PANTHER" id="PTHR43317:SF1">
    <property type="entry name" value="THERMOSPERMINE SYNTHASE ACAULIS5"/>
    <property type="match status" value="1"/>
</dbReference>
<feature type="region of interest" description="Disordered" evidence="2">
    <location>
        <begin position="1"/>
        <end position="22"/>
    </location>
</feature>
<protein>
    <submittedName>
        <fullName evidence="3">Spermidine synthase-like protein</fullName>
    </submittedName>
</protein>
<comment type="caution">
    <text evidence="3">The sequence shown here is derived from an EMBL/GenBank/DDBJ whole genome shotgun (WGS) entry which is preliminary data.</text>
</comment>
<dbReference type="InterPro" id="IPR029063">
    <property type="entry name" value="SAM-dependent_MTases_sf"/>
</dbReference>
<evidence type="ECO:0000313" key="3">
    <source>
        <dbReference type="EMBL" id="NED93803.1"/>
    </source>
</evidence>
<keyword evidence="1" id="KW-0620">Polyamine biosynthesis</keyword>
<sequence length="289" mass="30778">MPSRRSQRHPAPIPGKHATDTGTVELVADEDGKGGWLVLVNGVASSYVDPGDPTRLEFEYVQWTARVLDVAAPEGEPMSAVHIGGAGCTLPLYLAFTRPGSRQLVLEVDAALATLARQAFGLRGVRGLRIKAADGRAGIAELPDRSVDVVVRDAFDGSAVPAHLTTVEYHREVGRVLRPDGIYVANVADNAQVRESRAEAVAARSVFADVAMIAEPAQFRGRRFGNVLLVASQSPLPEDVLIRRLAGGAVRARYVDAGRVKELVAGVRARADADIDAGGSATFENQRTE</sequence>
<dbReference type="Gene3D" id="3.40.50.150">
    <property type="entry name" value="Vaccinia Virus protein VP39"/>
    <property type="match status" value="1"/>
</dbReference>
<gene>
    <name evidence="3" type="ORF">G1H11_00550</name>
</gene>
<dbReference type="AlphaFoldDB" id="A0A6N9YFP1"/>
<dbReference type="CDD" id="cd02440">
    <property type="entry name" value="AdoMet_MTases"/>
    <property type="match status" value="1"/>
</dbReference>
<evidence type="ECO:0000256" key="1">
    <source>
        <dbReference type="ARBA" id="ARBA00023115"/>
    </source>
</evidence>
<dbReference type="Proteomes" id="UP000469185">
    <property type="component" value="Unassembled WGS sequence"/>
</dbReference>
<dbReference type="RefSeq" id="WP_163814890.1">
    <property type="nucleotide sequence ID" value="NZ_JAAGOB010000001.1"/>
</dbReference>
<dbReference type="PANTHER" id="PTHR43317">
    <property type="entry name" value="THERMOSPERMINE SYNTHASE ACAULIS5"/>
    <property type="match status" value="1"/>
</dbReference>
<evidence type="ECO:0000313" key="4">
    <source>
        <dbReference type="Proteomes" id="UP000469185"/>
    </source>
</evidence>
<dbReference type="EMBL" id="JAAGOB010000001">
    <property type="protein sequence ID" value="NED93803.1"/>
    <property type="molecule type" value="Genomic_DNA"/>
</dbReference>
<proteinExistence type="predicted"/>
<accession>A0A6N9YFP1</accession>